<dbReference type="GO" id="GO:0009055">
    <property type="term" value="F:electron transfer activity"/>
    <property type="evidence" value="ECO:0007669"/>
    <property type="project" value="InterPro"/>
</dbReference>
<accession>A0A1M7CKI1</accession>
<evidence type="ECO:0000256" key="10">
    <source>
        <dbReference type="SAM" id="SignalP"/>
    </source>
</evidence>
<dbReference type="SUPFAM" id="SSF46626">
    <property type="entry name" value="Cytochrome c"/>
    <property type="match status" value="2"/>
</dbReference>
<feature type="domain" description="Cytochrome c" evidence="11">
    <location>
        <begin position="133"/>
        <end position="222"/>
    </location>
</feature>
<keyword evidence="10" id="KW-0732">Signal</keyword>
<comment type="PTM">
    <text evidence="8">Binds 2 heme c groups covalently per subunit.</text>
</comment>
<feature type="domain" description="Cytochrome c" evidence="11">
    <location>
        <begin position="34"/>
        <end position="121"/>
    </location>
</feature>
<feature type="binding site" description="axial binding residue" evidence="9">
    <location>
        <position position="199"/>
    </location>
    <ligand>
        <name>heme c</name>
        <dbReference type="ChEBI" id="CHEBI:61717"/>
        <label>2</label>
    </ligand>
    <ligandPart>
        <name>Fe</name>
        <dbReference type="ChEBI" id="CHEBI:18248"/>
    </ligandPart>
</feature>
<feature type="binding site" description="covalent" evidence="8">
    <location>
        <position position="157"/>
    </location>
    <ligand>
        <name>heme c</name>
        <dbReference type="ChEBI" id="CHEBI:61717"/>
        <label>2</label>
    </ligand>
</feature>
<dbReference type="PIRSF" id="PIRSF000005">
    <property type="entry name" value="Cytochrome_c4"/>
    <property type="match status" value="1"/>
</dbReference>
<keyword evidence="6" id="KW-0249">Electron transport</keyword>
<evidence type="ECO:0000256" key="3">
    <source>
        <dbReference type="ARBA" id="ARBA00022617"/>
    </source>
</evidence>
<feature type="binding site" description="axial binding residue" evidence="9">
    <location>
        <position position="98"/>
    </location>
    <ligand>
        <name>heme c</name>
        <dbReference type="ChEBI" id="CHEBI:61717"/>
        <label>1</label>
    </ligand>
    <ligandPart>
        <name>Fe</name>
        <dbReference type="ChEBI" id="CHEBI:18248"/>
    </ligandPart>
</feature>
<evidence type="ECO:0000256" key="6">
    <source>
        <dbReference type="ARBA" id="ARBA00022982"/>
    </source>
</evidence>
<protein>
    <submittedName>
        <fullName evidence="12">Cytochrome c553</fullName>
    </submittedName>
</protein>
<keyword evidence="3 8" id="KW-0349">Heme</keyword>
<keyword evidence="5" id="KW-0574">Periplasm</keyword>
<feature type="signal peptide" evidence="10">
    <location>
        <begin position="1"/>
        <end position="27"/>
    </location>
</feature>
<keyword evidence="4 9" id="KW-0479">Metal-binding</keyword>
<dbReference type="Proteomes" id="UP000189935">
    <property type="component" value="Chromosome I"/>
</dbReference>
<feature type="binding site" description="axial binding residue" evidence="9">
    <location>
        <position position="158"/>
    </location>
    <ligand>
        <name>heme c</name>
        <dbReference type="ChEBI" id="CHEBI:61717"/>
        <label>2</label>
    </ligand>
    <ligandPart>
        <name>Fe</name>
        <dbReference type="ChEBI" id="CHEBI:18248"/>
    </ligandPart>
</feature>
<dbReference type="GO" id="GO:0005506">
    <property type="term" value="F:iron ion binding"/>
    <property type="evidence" value="ECO:0007669"/>
    <property type="project" value="InterPro"/>
</dbReference>
<evidence type="ECO:0000256" key="5">
    <source>
        <dbReference type="ARBA" id="ARBA00022764"/>
    </source>
</evidence>
<evidence type="ECO:0000256" key="4">
    <source>
        <dbReference type="ARBA" id="ARBA00022723"/>
    </source>
</evidence>
<dbReference type="OrthoDB" id="8218088at2"/>
<gene>
    <name evidence="12" type="ORF">SAMN05444159_6505</name>
</gene>
<comment type="subcellular location">
    <subcellularLocation>
        <location evidence="1">Periplasm</location>
    </subcellularLocation>
</comment>
<evidence type="ECO:0000256" key="1">
    <source>
        <dbReference type="ARBA" id="ARBA00004418"/>
    </source>
</evidence>
<dbReference type="InterPro" id="IPR024167">
    <property type="entry name" value="Cytochrome_c4-like"/>
</dbReference>
<dbReference type="EMBL" id="LT670844">
    <property type="protein sequence ID" value="SHL67339.1"/>
    <property type="molecule type" value="Genomic_DNA"/>
</dbReference>
<proteinExistence type="predicted"/>
<evidence type="ECO:0000256" key="7">
    <source>
        <dbReference type="ARBA" id="ARBA00023004"/>
    </source>
</evidence>
<feature type="binding site" description="covalent" evidence="8">
    <location>
        <position position="154"/>
    </location>
    <ligand>
        <name>heme c</name>
        <dbReference type="ChEBI" id="CHEBI:61717"/>
        <label>2</label>
    </ligand>
</feature>
<dbReference type="PROSITE" id="PS51007">
    <property type="entry name" value="CYTC"/>
    <property type="match status" value="2"/>
</dbReference>
<evidence type="ECO:0000259" key="11">
    <source>
        <dbReference type="PROSITE" id="PS51007"/>
    </source>
</evidence>
<dbReference type="GO" id="GO:0042597">
    <property type="term" value="C:periplasmic space"/>
    <property type="evidence" value="ECO:0007669"/>
    <property type="project" value="UniProtKB-SubCell"/>
</dbReference>
<dbReference type="PANTHER" id="PTHR33751:SF9">
    <property type="entry name" value="CYTOCHROME C4"/>
    <property type="match status" value="1"/>
</dbReference>
<feature type="binding site" description="axial binding residue" evidence="9">
    <location>
        <position position="58"/>
    </location>
    <ligand>
        <name>heme c</name>
        <dbReference type="ChEBI" id="CHEBI:61717"/>
        <label>1</label>
    </ligand>
    <ligandPart>
        <name>Fe</name>
        <dbReference type="ChEBI" id="CHEBI:18248"/>
    </ligandPart>
</feature>
<evidence type="ECO:0000256" key="8">
    <source>
        <dbReference type="PIRSR" id="PIRSR000005-1"/>
    </source>
</evidence>
<dbReference type="PANTHER" id="PTHR33751">
    <property type="entry name" value="CBB3-TYPE CYTOCHROME C OXIDASE SUBUNIT FIXP"/>
    <property type="match status" value="1"/>
</dbReference>
<dbReference type="InterPro" id="IPR050597">
    <property type="entry name" value="Cytochrome_c_Oxidase_Subunit"/>
</dbReference>
<dbReference type="GO" id="GO:0020037">
    <property type="term" value="F:heme binding"/>
    <property type="evidence" value="ECO:0007669"/>
    <property type="project" value="InterPro"/>
</dbReference>
<feature type="chain" id="PRO_5012206855" evidence="10">
    <location>
        <begin position="28"/>
        <end position="231"/>
    </location>
</feature>
<dbReference type="Pfam" id="PF00034">
    <property type="entry name" value="Cytochrom_C"/>
    <property type="match status" value="2"/>
</dbReference>
<name>A0A1M7CKI1_9BRAD</name>
<evidence type="ECO:0000256" key="9">
    <source>
        <dbReference type="PIRSR" id="PIRSR000005-2"/>
    </source>
</evidence>
<evidence type="ECO:0000313" key="13">
    <source>
        <dbReference type="Proteomes" id="UP000189935"/>
    </source>
</evidence>
<organism evidence="12 13">
    <name type="scientific">Bradyrhizobium lablabi</name>
    <dbReference type="NCBI Taxonomy" id="722472"/>
    <lineage>
        <taxon>Bacteria</taxon>
        <taxon>Pseudomonadati</taxon>
        <taxon>Pseudomonadota</taxon>
        <taxon>Alphaproteobacteria</taxon>
        <taxon>Hyphomicrobiales</taxon>
        <taxon>Nitrobacteraceae</taxon>
        <taxon>Bradyrhizobium</taxon>
    </lineage>
</organism>
<dbReference type="InterPro" id="IPR009056">
    <property type="entry name" value="Cyt_c-like_dom"/>
</dbReference>
<keyword evidence="7 9" id="KW-0408">Iron</keyword>
<dbReference type="InterPro" id="IPR036909">
    <property type="entry name" value="Cyt_c-like_dom_sf"/>
</dbReference>
<evidence type="ECO:0000256" key="2">
    <source>
        <dbReference type="ARBA" id="ARBA00022448"/>
    </source>
</evidence>
<keyword evidence="2" id="KW-0813">Transport</keyword>
<feature type="binding site" description="covalent" evidence="8">
    <location>
        <position position="54"/>
    </location>
    <ligand>
        <name>heme c</name>
        <dbReference type="ChEBI" id="CHEBI:61717"/>
        <label>1</label>
    </ligand>
</feature>
<evidence type="ECO:0000313" key="12">
    <source>
        <dbReference type="EMBL" id="SHL67339.1"/>
    </source>
</evidence>
<dbReference type="Gene3D" id="1.10.760.10">
    <property type="entry name" value="Cytochrome c-like domain"/>
    <property type="match status" value="2"/>
</dbReference>
<dbReference type="AlphaFoldDB" id="A0A1M7CKI1"/>
<feature type="binding site" description="covalent" evidence="8">
    <location>
        <position position="57"/>
    </location>
    <ligand>
        <name>heme c</name>
        <dbReference type="ChEBI" id="CHEBI:61717"/>
        <label>1</label>
    </ligand>
</feature>
<sequence length="231" mass="24180">MTTRHRFLRAATAVMTIKFGVVGLAHAQGTPRQPDVEHGAVIAAQGAAAGAPACAQCHAFNGSSDGSGAFPRLAGQSTYYLTQQLRDFTSGVRANAIMSPIAKGLSPDDAADVAAYYAGVNAPFLPLASAAPALIQRGQQLAKVGSVAKNVQACDNCHGPGGVGIPPAIPYLAGQYAQYIAFELKMWQHGYRRNSPETMFLIATKLDDQDIAALAAYYQQVRVSAKTAASK</sequence>
<reference evidence="12 13" key="1">
    <citation type="submission" date="2016-11" db="EMBL/GenBank/DDBJ databases">
        <authorList>
            <person name="Jaros S."/>
            <person name="Januszkiewicz K."/>
            <person name="Wedrychowicz H."/>
        </authorList>
    </citation>
    <scope>NUCLEOTIDE SEQUENCE [LARGE SCALE GENOMIC DNA]</scope>
    <source>
        <strain evidence="12 13">GAS499</strain>
    </source>
</reference>